<dbReference type="EMBL" id="JAANIT010000776">
    <property type="protein sequence ID" value="KAG1544582.1"/>
    <property type="molecule type" value="Genomic_DNA"/>
</dbReference>
<protein>
    <submittedName>
        <fullName evidence="1">Uncharacterized protein</fullName>
    </submittedName>
</protein>
<comment type="caution">
    <text evidence="1">The sequence shown here is derived from an EMBL/GenBank/DDBJ whole genome shotgun (WGS) entry which is preliminary data.</text>
</comment>
<sequence length="171" mass="19652">MIRRCIEYRHPSRPFLLEYYQLPSLAILKHLINQAQSVCKITTDLLLFSSSLNYEKRRAIIDIVLLILKPSRDPIVDVTDISESELWTIYLDPLLSTIVSDNERNTLLRWLKKQAEDNLLRPDASITLIDQLQVGAHLGFGKVKIIQPTCDKAALCSDSFTFNPSNQRMPR</sequence>
<organism evidence="1 2">
    <name type="scientific">Rhizopus oryzae</name>
    <name type="common">Mucormycosis agent</name>
    <name type="synonym">Rhizopus arrhizus var. delemar</name>
    <dbReference type="NCBI Taxonomy" id="64495"/>
    <lineage>
        <taxon>Eukaryota</taxon>
        <taxon>Fungi</taxon>
        <taxon>Fungi incertae sedis</taxon>
        <taxon>Mucoromycota</taxon>
        <taxon>Mucoromycotina</taxon>
        <taxon>Mucoromycetes</taxon>
        <taxon>Mucorales</taxon>
        <taxon>Mucorineae</taxon>
        <taxon>Rhizopodaceae</taxon>
        <taxon>Rhizopus</taxon>
    </lineage>
</organism>
<name>A0A9P6YCM7_RHIOR</name>
<dbReference type="Proteomes" id="UP000717996">
    <property type="component" value="Unassembled WGS sequence"/>
</dbReference>
<evidence type="ECO:0000313" key="1">
    <source>
        <dbReference type="EMBL" id="KAG1544582.1"/>
    </source>
</evidence>
<evidence type="ECO:0000313" key="2">
    <source>
        <dbReference type="Proteomes" id="UP000717996"/>
    </source>
</evidence>
<gene>
    <name evidence="1" type="ORF">G6F51_005973</name>
</gene>
<accession>A0A9P6YCM7</accession>
<proteinExistence type="predicted"/>
<reference evidence="1" key="1">
    <citation type="journal article" date="2020" name="Microb. Genom.">
        <title>Genetic diversity of clinical and environmental Mucorales isolates obtained from an investigation of mucormycosis cases among solid organ transplant recipients.</title>
        <authorList>
            <person name="Nguyen M.H."/>
            <person name="Kaul D."/>
            <person name="Muto C."/>
            <person name="Cheng S.J."/>
            <person name="Richter R.A."/>
            <person name="Bruno V.M."/>
            <person name="Liu G."/>
            <person name="Beyhan S."/>
            <person name="Sundermann A.J."/>
            <person name="Mounaud S."/>
            <person name="Pasculle A.W."/>
            <person name="Nierman W.C."/>
            <person name="Driscoll E."/>
            <person name="Cumbie R."/>
            <person name="Clancy C.J."/>
            <person name="Dupont C.L."/>
        </authorList>
    </citation>
    <scope>NUCLEOTIDE SEQUENCE</scope>
    <source>
        <strain evidence="1">GL16</strain>
    </source>
</reference>
<dbReference type="AlphaFoldDB" id="A0A9P6YCM7"/>